<evidence type="ECO:0000259" key="13">
    <source>
        <dbReference type="PROSITE" id="PS51319"/>
    </source>
</evidence>
<comment type="function">
    <text evidence="7">Necessary for efficient RNA polymerase II transcription elongation past template-encoded arresting sites. The arresting sites in DNA have the property of trapping a certain fraction of elongating RNA polymerases that pass through, resulting in locked ternary complexes. Cleavage of the nascent transcript by S-II allows the resumption of elongation from the new 3'-terminus.</text>
</comment>
<dbReference type="SMART" id="SM00509">
    <property type="entry name" value="TFS2N"/>
    <property type="match status" value="1"/>
</dbReference>
<keyword evidence="10" id="KW-0805">Transcription regulation</keyword>
<dbReference type="InterPro" id="IPR003617">
    <property type="entry name" value="TFIIS/CRSP70_N_sub"/>
</dbReference>
<keyword evidence="16" id="KW-1185">Reference proteome</keyword>
<evidence type="ECO:0000256" key="6">
    <source>
        <dbReference type="ARBA" id="ARBA00023242"/>
    </source>
</evidence>
<accession>A0A813RAZ3</accession>
<dbReference type="PROSITE" id="PS51133">
    <property type="entry name" value="ZF_TFIIS_2"/>
    <property type="match status" value="1"/>
</dbReference>
<dbReference type="GO" id="GO:0006368">
    <property type="term" value="P:transcription elongation by RNA polymerase II"/>
    <property type="evidence" value="ECO:0007669"/>
    <property type="project" value="InterPro"/>
</dbReference>
<dbReference type="AlphaFoldDB" id="A0A813RAZ3"/>
<comment type="caution">
    <text evidence="15">The sequence shown here is derived from an EMBL/GenBank/DDBJ whole genome shotgun (WGS) entry which is preliminary data.</text>
</comment>
<dbReference type="InterPro" id="IPR001222">
    <property type="entry name" value="Znf_TFIIS"/>
</dbReference>
<keyword evidence="10" id="KW-0804">Transcription</keyword>
<evidence type="ECO:0000313" key="16">
    <source>
        <dbReference type="Proteomes" id="UP000663828"/>
    </source>
</evidence>
<dbReference type="PANTHER" id="PTHR11477:SF0">
    <property type="entry name" value="IP08861P-RELATED"/>
    <property type="match status" value="1"/>
</dbReference>
<evidence type="ECO:0000313" key="15">
    <source>
        <dbReference type="EMBL" id="CAF0781473.1"/>
    </source>
</evidence>
<comment type="subcellular location">
    <subcellularLocation>
        <location evidence="1 9 10">Nucleus</location>
    </subcellularLocation>
</comment>
<dbReference type="EMBL" id="CAJNOR010000065">
    <property type="protein sequence ID" value="CAF0781473.1"/>
    <property type="molecule type" value="Genomic_DNA"/>
</dbReference>
<keyword evidence="10" id="KW-0238">DNA-binding</keyword>
<proteinExistence type="inferred from homology"/>
<organism evidence="15 16">
    <name type="scientific">Adineta ricciae</name>
    <name type="common">Rotifer</name>
    <dbReference type="NCBI Taxonomy" id="249248"/>
    <lineage>
        <taxon>Eukaryota</taxon>
        <taxon>Metazoa</taxon>
        <taxon>Spiralia</taxon>
        <taxon>Gnathifera</taxon>
        <taxon>Rotifera</taxon>
        <taxon>Eurotatoria</taxon>
        <taxon>Bdelloidea</taxon>
        <taxon>Adinetida</taxon>
        <taxon>Adinetidae</taxon>
        <taxon>Adineta</taxon>
    </lineage>
</organism>
<dbReference type="Gene3D" id="1.10.472.30">
    <property type="entry name" value="Transcription elongation factor S-II, central domain"/>
    <property type="match status" value="1"/>
</dbReference>
<keyword evidence="5 10" id="KW-0862">Zinc</keyword>
<dbReference type="Pfam" id="PF08711">
    <property type="entry name" value="Med26"/>
    <property type="match status" value="1"/>
</dbReference>
<dbReference type="PIRSF" id="PIRSF006704">
    <property type="entry name" value="TF_IIS"/>
    <property type="match status" value="1"/>
</dbReference>
<dbReference type="InterPro" id="IPR006289">
    <property type="entry name" value="TFSII"/>
</dbReference>
<dbReference type="PANTHER" id="PTHR11477">
    <property type="entry name" value="TRANSCRIPTION FACTOR S-II ZINC FINGER DOMAIN-CONTAINING PROTEIN"/>
    <property type="match status" value="1"/>
</dbReference>
<evidence type="ECO:0000256" key="4">
    <source>
        <dbReference type="ARBA" id="ARBA00022771"/>
    </source>
</evidence>
<evidence type="ECO:0000256" key="11">
    <source>
        <dbReference type="SAM" id="MobiDB-lite"/>
    </source>
</evidence>
<comment type="similarity">
    <text evidence="2 10">Belongs to the TFS-II family.</text>
</comment>
<dbReference type="PROSITE" id="PS51321">
    <property type="entry name" value="TFIIS_CENTRAL"/>
    <property type="match status" value="1"/>
</dbReference>
<dbReference type="SMART" id="SM00510">
    <property type="entry name" value="TFS2M"/>
    <property type="match status" value="1"/>
</dbReference>
<feature type="compositionally biased region" description="Polar residues" evidence="11">
    <location>
        <begin position="129"/>
        <end position="139"/>
    </location>
</feature>
<dbReference type="InterPro" id="IPR017923">
    <property type="entry name" value="TFIIS_N"/>
</dbReference>
<feature type="domain" description="TFIIS central" evidence="14">
    <location>
        <begin position="147"/>
        <end position="262"/>
    </location>
</feature>
<keyword evidence="3 10" id="KW-0479">Metal-binding</keyword>
<feature type="region of interest" description="Disordered" evidence="11">
    <location>
        <begin position="84"/>
        <end position="139"/>
    </location>
</feature>
<dbReference type="PROSITE" id="PS51319">
    <property type="entry name" value="TFIIS_N"/>
    <property type="match status" value="1"/>
</dbReference>
<protein>
    <recommendedName>
        <fullName evidence="10">Transcription elongation factor</fullName>
    </recommendedName>
</protein>
<keyword evidence="4 8" id="KW-0863">Zinc-finger</keyword>
<evidence type="ECO:0000259" key="12">
    <source>
        <dbReference type="PROSITE" id="PS51133"/>
    </source>
</evidence>
<evidence type="ECO:0000256" key="8">
    <source>
        <dbReference type="PROSITE-ProRule" id="PRU00472"/>
    </source>
</evidence>
<feature type="compositionally biased region" description="Low complexity" evidence="11">
    <location>
        <begin position="93"/>
        <end position="121"/>
    </location>
</feature>
<dbReference type="PROSITE" id="PS00466">
    <property type="entry name" value="ZF_TFIIS_1"/>
    <property type="match status" value="1"/>
</dbReference>
<dbReference type="SMART" id="SM00440">
    <property type="entry name" value="ZnF_C2C2"/>
    <property type="match status" value="1"/>
</dbReference>
<dbReference type="InterPro" id="IPR035441">
    <property type="entry name" value="TFIIS/LEDGF_dom_sf"/>
</dbReference>
<dbReference type="InterPro" id="IPR036575">
    <property type="entry name" value="TFIIS_cen_dom_sf"/>
</dbReference>
<dbReference type="GO" id="GO:0008270">
    <property type="term" value="F:zinc ion binding"/>
    <property type="evidence" value="ECO:0007669"/>
    <property type="project" value="UniProtKB-UniRule"/>
</dbReference>
<feature type="domain" description="TFIIS-type" evidence="12">
    <location>
        <begin position="265"/>
        <end position="305"/>
    </location>
</feature>
<evidence type="ECO:0000256" key="1">
    <source>
        <dbReference type="ARBA" id="ARBA00004123"/>
    </source>
</evidence>
<dbReference type="GO" id="GO:0003677">
    <property type="term" value="F:DNA binding"/>
    <property type="evidence" value="ECO:0007669"/>
    <property type="project" value="UniProtKB-KW"/>
</dbReference>
<reference evidence="15" key="1">
    <citation type="submission" date="2021-02" db="EMBL/GenBank/DDBJ databases">
        <authorList>
            <person name="Nowell W R."/>
        </authorList>
    </citation>
    <scope>NUCLEOTIDE SEQUENCE</scope>
</reference>
<evidence type="ECO:0000256" key="7">
    <source>
        <dbReference type="ARBA" id="ARBA00025408"/>
    </source>
</evidence>
<dbReference type="CDD" id="cd13749">
    <property type="entry name" value="Zn-ribbon_TFIIS"/>
    <property type="match status" value="1"/>
</dbReference>
<dbReference type="Gene3D" id="1.20.930.10">
    <property type="entry name" value="Conserved domain common to transcription factors TFIIS, elongin A, CRSP70"/>
    <property type="match status" value="1"/>
</dbReference>
<evidence type="ECO:0000256" key="10">
    <source>
        <dbReference type="RuleBase" id="RU368078"/>
    </source>
</evidence>
<evidence type="ECO:0000256" key="5">
    <source>
        <dbReference type="ARBA" id="ARBA00022833"/>
    </source>
</evidence>
<evidence type="ECO:0000256" key="3">
    <source>
        <dbReference type="ARBA" id="ARBA00022723"/>
    </source>
</evidence>
<dbReference type="InterPro" id="IPR035100">
    <property type="entry name" value="TF_IIS-typ"/>
</dbReference>
<dbReference type="SUPFAM" id="SSF57783">
    <property type="entry name" value="Zinc beta-ribbon"/>
    <property type="match status" value="1"/>
</dbReference>
<dbReference type="Gene3D" id="2.20.25.10">
    <property type="match status" value="1"/>
</dbReference>
<gene>
    <name evidence="15" type="ORF">XAT740_LOCUS1995</name>
</gene>
<evidence type="ECO:0000256" key="9">
    <source>
        <dbReference type="PROSITE-ProRule" id="PRU00649"/>
    </source>
</evidence>
<dbReference type="SUPFAM" id="SSF47676">
    <property type="entry name" value="Conserved domain common to transcription factors TFIIS, elongin A, CRSP70"/>
    <property type="match status" value="1"/>
</dbReference>
<dbReference type="SUPFAM" id="SSF46942">
    <property type="entry name" value="Elongation factor TFIIS domain 2"/>
    <property type="match status" value="1"/>
</dbReference>
<dbReference type="FunFam" id="2.20.25.10:FF:000001">
    <property type="entry name" value="Probable Transcription elongation factor S-II"/>
    <property type="match status" value="1"/>
</dbReference>
<sequence>MAEEEIVKINRKLQKMIDKSDVDESIARDLLGRLQESRITLGILQKTGIGKTVNNLRRLIASEDVSTIAKGLLKNWKKLVPETTAANKDEKQTASASGSSNNNSQNSQETNVSSGKNSDSSKASERQPSKSASSTSNFTGLQTKDDVRLKSRDLLAGALSMVELPEGSADPVELAARCEDAIYNELKDTSVKYRNRIRSRVANLKDAKNPNLRINVLLGLITPERLAILTAEEMASDALKQERTKLTGLAINEYQLATDEGTGTDLIQCRRCKQNNCAYTEAQTRSADEPMTLFVFCKNCGNRWKM</sequence>
<evidence type="ECO:0000256" key="2">
    <source>
        <dbReference type="ARBA" id="ARBA00009647"/>
    </source>
</evidence>
<feature type="domain" description="TFIIS N-terminal" evidence="13">
    <location>
        <begin position="1"/>
        <end position="83"/>
    </location>
</feature>
<dbReference type="GO" id="GO:0005634">
    <property type="term" value="C:nucleus"/>
    <property type="evidence" value="ECO:0007669"/>
    <property type="project" value="UniProtKB-SubCell"/>
</dbReference>
<dbReference type="Proteomes" id="UP000663828">
    <property type="component" value="Unassembled WGS sequence"/>
</dbReference>
<keyword evidence="6 9" id="KW-0539">Nucleus</keyword>
<dbReference type="Pfam" id="PF07500">
    <property type="entry name" value="TFIIS_M"/>
    <property type="match status" value="1"/>
</dbReference>
<dbReference type="CDD" id="cd00183">
    <property type="entry name" value="TFIIS_I"/>
    <property type="match status" value="1"/>
</dbReference>
<dbReference type="InterPro" id="IPR003618">
    <property type="entry name" value="TFIIS_cen_dom"/>
</dbReference>
<dbReference type="Pfam" id="PF01096">
    <property type="entry name" value="Zn_ribbon_TFIIS"/>
    <property type="match status" value="1"/>
</dbReference>
<dbReference type="NCBIfam" id="TIGR01385">
    <property type="entry name" value="TFSII"/>
    <property type="match status" value="1"/>
</dbReference>
<evidence type="ECO:0000259" key="14">
    <source>
        <dbReference type="PROSITE" id="PS51321"/>
    </source>
</evidence>
<name>A0A813RAZ3_ADIRI</name>